<sequence>MELNADLVRFVLGLKLKALRQQRGLTLQDVASRAGLSVSYLSEIEKGKKFPKPDKLIELAAVFSVSYEELISPRLDERLDPLAAVFSSDFVQEFPFELFGLTPEDLFQLFTDHPTKAGALVRTFLEIGKMYDVQVEHFLFAALRSYQQMHNNYFPELEEAARNFRAQYDLPAGEPIPPERLRQILEESYGYRIDTETLPRHPVLHNFRSVFAEGPQPVLFVNGRLLPVQQAFILARELGYQFLDLKERAITSSWLRVESFDQVLNNFRASYFAGALLLDEDTLCADLRTFLAYAHWDSAVLRAFLKRYGATPEMLCYRLTELIPQHFGLREIFFLRLFHRPGTDRFQLTKVFNLSRVPVPHGIGLGEHYCRRWPAIQLLRQLAAQTPPPDPGDDPMVAAARMHFLNEDATFFTVALARPLVLTPEQNACVAIGFLMDDHFRQQVHFAQDPALPDLEVNLTCERCPLADCAERAADPEVYQAQEAQREREAALEALLETVRSGRLP</sequence>
<dbReference type="STRING" id="633813.SAMN04488087_0584"/>
<proteinExistence type="inferred from homology"/>
<dbReference type="InterPro" id="IPR010982">
    <property type="entry name" value="Lambda_DNA-bd_dom_sf"/>
</dbReference>
<evidence type="ECO:0000256" key="2">
    <source>
        <dbReference type="ARBA" id="ARBA00023125"/>
    </source>
</evidence>
<protein>
    <recommendedName>
        <fullName evidence="3">HTH cro/C1-type domain-containing protein</fullName>
    </recommendedName>
</protein>
<reference evidence="5" key="1">
    <citation type="submission" date="2016-11" db="EMBL/GenBank/DDBJ databases">
        <authorList>
            <person name="Varghese N."/>
            <person name="Submissions S."/>
        </authorList>
    </citation>
    <scope>NUCLEOTIDE SEQUENCE [LARGE SCALE GENOMIC DNA]</scope>
    <source>
        <strain evidence="5">DSM 22212</strain>
    </source>
</reference>
<dbReference type="OrthoDB" id="833147at2"/>
<dbReference type="CDD" id="cd00093">
    <property type="entry name" value="HTH_XRE"/>
    <property type="match status" value="1"/>
</dbReference>
<dbReference type="Pfam" id="PF06114">
    <property type="entry name" value="Peptidase_M78"/>
    <property type="match status" value="1"/>
</dbReference>
<dbReference type="InterPro" id="IPR050807">
    <property type="entry name" value="TransReg_Diox_bact_type"/>
</dbReference>
<dbReference type="PANTHER" id="PTHR46797">
    <property type="entry name" value="HTH-TYPE TRANSCRIPTIONAL REGULATOR"/>
    <property type="match status" value="1"/>
</dbReference>
<keyword evidence="2" id="KW-0238">DNA-binding</keyword>
<dbReference type="Proteomes" id="UP000185812">
    <property type="component" value="Unassembled WGS sequence"/>
</dbReference>
<dbReference type="InterPro" id="IPR001387">
    <property type="entry name" value="Cro/C1-type_HTH"/>
</dbReference>
<dbReference type="Gene3D" id="1.10.260.40">
    <property type="entry name" value="lambda repressor-like DNA-binding domains"/>
    <property type="match status" value="1"/>
</dbReference>
<dbReference type="PANTHER" id="PTHR46797:SF1">
    <property type="entry name" value="METHYLPHOSPHONATE SYNTHASE"/>
    <property type="match status" value="1"/>
</dbReference>
<organism evidence="4 5">
    <name type="scientific">Rhodothermus profundi</name>
    <dbReference type="NCBI Taxonomy" id="633813"/>
    <lineage>
        <taxon>Bacteria</taxon>
        <taxon>Pseudomonadati</taxon>
        <taxon>Rhodothermota</taxon>
        <taxon>Rhodothermia</taxon>
        <taxon>Rhodothermales</taxon>
        <taxon>Rhodothermaceae</taxon>
        <taxon>Rhodothermus</taxon>
    </lineage>
</organism>
<dbReference type="EMBL" id="FRAU01000001">
    <property type="protein sequence ID" value="SHK18539.1"/>
    <property type="molecule type" value="Genomic_DNA"/>
</dbReference>
<dbReference type="AlphaFoldDB" id="A0A1M6QE62"/>
<evidence type="ECO:0000259" key="3">
    <source>
        <dbReference type="PROSITE" id="PS50943"/>
    </source>
</evidence>
<dbReference type="SUPFAM" id="SSF47413">
    <property type="entry name" value="lambda repressor-like DNA-binding domains"/>
    <property type="match status" value="1"/>
</dbReference>
<feature type="domain" description="HTH cro/C1-type" evidence="3">
    <location>
        <begin position="16"/>
        <end position="70"/>
    </location>
</feature>
<comment type="similarity">
    <text evidence="1">Belongs to the short-chain fatty acyl-CoA assimilation regulator (ScfR) family.</text>
</comment>
<dbReference type="InterPro" id="IPR010359">
    <property type="entry name" value="IrrE_HExxH"/>
</dbReference>
<dbReference type="GO" id="GO:0005829">
    <property type="term" value="C:cytosol"/>
    <property type="evidence" value="ECO:0007669"/>
    <property type="project" value="TreeGrafter"/>
</dbReference>
<name>A0A1M6QE62_9BACT</name>
<dbReference type="SMART" id="SM00530">
    <property type="entry name" value="HTH_XRE"/>
    <property type="match status" value="1"/>
</dbReference>
<dbReference type="RefSeq" id="WP_072714433.1">
    <property type="nucleotide sequence ID" value="NZ_FRAU01000001.1"/>
</dbReference>
<evidence type="ECO:0000313" key="4">
    <source>
        <dbReference type="EMBL" id="SHK18539.1"/>
    </source>
</evidence>
<evidence type="ECO:0000256" key="1">
    <source>
        <dbReference type="ARBA" id="ARBA00007227"/>
    </source>
</evidence>
<dbReference type="Pfam" id="PF01381">
    <property type="entry name" value="HTH_3"/>
    <property type="match status" value="1"/>
</dbReference>
<dbReference type="GO" id="GO:0003700">
    <property type="term" value="F:DNA-binding transcription factor activity"/>
    <property type="evidence" value="ECO:0007669"/>
    <property type="project" value="TreeGrafter"/>
</dbReference>
<gene>
    <name evidence="4" type="ORF">SAMN04488087_0584</name>
</gene>
<keyword evidence="5" id="KW-1185">Reference proteome</keyword>
<evidence type="ECO:0000313" key="5">
    <source>
        <dbReference type="Proteomes" id="UP000185812"/>
    </source>
</evidence>
<accession>A0A1M6QE62</accession>
<dbReference type="PROSITE" id="PS50943">
    <property type="entry name" value="HTH_CROC1"/>
    <property type="match status" value="1"/>
</dbReference>
<dbReference type="GO" id="GO:0003677">
    <property type="term" value="F:DNA binding"/>
    <property type="evidence" value="ECO:0007669"/>
    <property type="project" value="UniProtKB-KW"/>
</dbReference>